<dbReference type="SMART" id="SM00419">
    <property type="entry name" value="HTH_CRP"/>
    <property type="match status" value="1"/>
</dbReference>
<proteinExistence type="predicted"/>
<dbReference type="OrthoDB" id="7643467at2"/>
<name>F3KZL7_9GAMM</name>
<gene>
    <name evidence="4" type="ORF">IMCC3088_423</name>
</gene>
<dbReference type="SUPFAM" id="SSF51206">
    <property type="entry name" value="cAMP-binding domain-like"/>
    <property type="match status" value="1"/>
</dbReference>
<organism evidence="4 5">
    <name type="scientific">Aequoribacter fuscus</name>
    <dbReference type="NCBI Taxonomy" id="2518989"/>
    <lineage>
        <taxon>Bacteria</taxon>
        <taxon>Pseudomonadati</taxon>
        <taxon>Pseudomonadota</taxon>
        <taxon>Gammaproteobacteria</taxon>
        <taxon>Cellvibrionales</taxon>
        <taxon>Halieaceae</taxon>
        <taxon>Aequoribacter</taxon>
    </lineage>
</organism>
<keyword evidence="3" id="KW-0804">Transcription</keyword>
<dbReference type="eggNOG" id="COG0664">
    <property type="taxonomic scope" value="Bacteria"/>
</dbReference>
<dbReference type="GO" id="GO:0005829">
    <property type="term" value="C:cytosol"/>
    <property type="evidence" value="ECO:0007669"/>
    <property type="project" value="TreeGrafter"/>
</dbReference>
<evidence type="ECO:0000313" key="4">
    <source>
        <dbReference type="EMBL" id="EGG30446.1"/>
    </source>
</evidence>
<dbReference type="CDD" id="cd00092">
    <property type="entry name" value="HTH_CRP"/>
    <property type="match status" value="1"/>
</dbReference>
<dbReference type="FunFam" id="1.10.10.10:FF:000028">
    <property type="entry name" value="Fumarate/nitrate reduction transcriptional regulator Fnr"/>
    <property type="match status" value="1"/>
</dbReference>
<dbReference type="InterPro" id="IPR018335">
    <property type="entry name" value="Tscrpt_reg_HTH_Crp-type_CS"/>
</dbReference>
<dbReference type="Gene3D" id="2.60.120.10">
    <property type="entry name" value="Jelly Rolls"/>
    <property type="match status" value="1"/>
</dbReference>
<dbReference type="Pfam" id="PF13545">
    <property type="entry name" value="HTH_Crp_2"/>
    <property type="match status" value="1"/>
</dbReference>
<dbReference type="PANTHER" id="PTHR24567">
    <property type="entry name" value="CRP FAMILY TRANSCRIPTIONAL REGULATORY PROTEIN"/>
    <property type="match status" value="1"/>
</dbReference>
<dbReference type="PRINTS" id="PR00034">
    <property type="entry name" value="HTHCRP"/>
</dbReference>
<dbReference type="CDD" id="cd00038">
    <property type="entry name" value="CAP_ED"/>
    <property type="match status" value="1"/>
</dbReference>
<dbReference type="InterPro" id="IPR014710">
    <property type="entry name" value="RmlC-like_jellyroll"/>
</dbReference>
<dbReference type="PANTHER" id="PTHR24567:SF75">
    <property type="entry name" value="FUMARATE AND NITRATE REDUCTION REGULATORY PROTEIN"/>
    <property type="match status" value="1"/>
</dbReference>
<dbReference type="InterPro" id="IPR050397">
    <property type="entry name" value="Env_Response_Regulators"/>
</dbReference>
<keyword evidence="1" id="KW-0805">Transcription regulation</keyword>
<dbReference type="Gene3D" id="1.10.10.10">
    <property type="entry name" value="Winged helix-like DNA-binding domain superfamily/Winged helix DNA-binding domain"/>
    <property type="match status" value="1"/>
</dbReference>
<sequence length="254" mass="28301">MDTKIHLASDAPCHHDFKTNCSNCRLNTLCLPLSLESKDIDALDAIVQRSKPIHKNEYLFHEGDVFNSIYAVRSGSIKAFATTDDGREQVTGFYFPGELLGMDGISRNIHASTAKALETSAVCEIPFDSLGELSAKIPNLQRHFFQLMSREITEDQQLITLLSKNSADERIAALLLSISSRNARRQLSANRFRLPMSRVDIGNYLGLTIETVSRVIGRLQKKSILQVDNKEVAILDFDALTEIAHTKVSHQEAS</sequence>
<keyword evidence="5" id="KW-1185">Reference proteome</keyword>
<dbReference type="STRING" id="2518989.IMCC3088_423"/>
<evidence type="ECO:0000313" key="5">
    <source>
        <dbReference type="Proteomes" id="UP000005615"/>
    </source>
</evidence>
<protein>
    <submittedName>
        <fullName evidence="4">Fumarate and nitrate reduction regulatory protein</fullName>
    </submittedName>
</protein>
<reference evidence="4 5" key="1">
    <citation type="journal article" date="2011" name="J. Bacteriol.">
        <title>Genome sequence of strain IMCC3088, a proteorhodopsin-containing marine bacterium belonging to the OM60/NOR5 clade.</title>
        <authorList>
            <person name="Jang Y."/>
            <person name="Oh H.M."/>
            <person name="Kang I."/>
            <person name="Lee K."/>
            <person name="Yang S.J."/>
            <person name="Cho J.C."/>
        </authorList>
    </citation>
    <scope>NUCLEOTIDE SEQUENCE [LARGE SCALE GENOMIC DNA]</scope>
    <source>
        <strain evidence="4 5">IMCC3088</strain>
    </source>
</reference>
<dbReference type="EMBL" id="AEIG01000014">
    <property type="protein sequence ID" value="EGG30446.1"/>
    <property type="molecule type" value="Genomic_DNA"/>
</dbReference>
<dbReference type="FunFam" id="2.60.120.10:FF:000004">
    <property type="entry name" value="Fumarate/nitrate reduction transcriptional regulator Fnr"/>
    <property type="match status" value="1"/>
</dbReference>
<accession>F3KZL7</accession>
<dbReference type="Proteomes" id="UP000005615">
    <property type="component" value="Unassembled WGS sequence"/>
</dbReference>
<evidence type="ECO:0000256" key="1">
    <source>
        <dbReference type="ARBA" id="ARBA00023015"/>
    </source>
</evidence>
<dbReference type="InterPro" id="IPR000595">
    <property type="entry name" value="cNMP-bd_dom"/>
</dbReference>
<evidence type="ECO:0000256" key="3">
    <source>
        <dbReference type="ARBA" id="ARBA00023163"/>
    </source>
</evidence>
<dbReference type="NCBIfam" id="NF008365">
    <property type="entry name" value="PRK11161.1"/>
    <property type="match status" value="1"/>
</dbReference>
<dbReference type="SMART" id="SM00100">
    <property type="entry name" value="cNMP"/>
    <property type="match status" value="1"/>
</dbReference>
<dbReference type="GO" id="GO:0003677">
    <property type="term" value="F:DNA binding"/>
    <property type="evidence" value="ECO:0007669"/>
    <property type="project" value="UniProtKB-KW"/>
</dbReference>
<dbReference type="AlphaFoldDB" id="F3KZL7"/>
<dbReference type="PROSITE" id="PS00042">
    <property type="entry name" value="HTH_CRP_1"/>
    <property type="match status" value="1"/>
</dbReference>
<keyword evidence="2" id="KW-0238">DNA-binding</keyword>
<comment type="caution">
    <text evidence="4">The sequence shown here is derived from an EMBL/GenBank/DDBJ whole genome shotgun (WGS) entry which is preliminary data.</text>
</comment>
<dbReference type="PROSITE" id="PS50042">
    <property type="entry name" value="CNMP_BINDING_3"/>
    <property type="match status" value="1"/>
</dbReference>
<dbReference type="InterPro" id="IPR036388">
    <property type="entry name" value="WH-like_DNA-bd_sf"/>
</dbReference>
<evidence type="ECO:0000256" key="2">
    <source>
        <dbReference type="ARBA" id="ARBA00023125"/>
    </source>
</evidence>
<dbReference type="InterPro" id="IPR012318">
    <property type="entry name" value="HTH_CRP"/>
</dbReference>
<dbReference type="Pfam" id="PF00027">
    <property type="entry name" value="cNMP_binding"/>
    <property type="match status" value="1"/>
</dbReference>
<dbReference type="GO" id="GO:0003700">
    <property type="term" value="F:DNA-binding transcription factor activity"/>
    <property type="evidence" value="ECO:0007669"/>
    <property type="project" value="InterPro"/>
</dbReference>
<dbReference type="SUPFAM" id="SSF46785">
    <property type="entry name" value="Winged helix' DNA-binding domain"/>
    <property type="match status" value="1"/>
</dbReference>
<dbReference type="InterPro" id="IPR036390">
    <property type="entry name" value="WH_DNA-bd_sf"/>
</dbReference>
<dbReference type="PROSITE" id="PS51063">
    <property type="entry name" value="HTH_CRP_2"/>
    <property type="match status" value="1"/>
</dbReference>
<dbReference type="RefSeq" id="WP_009574858.1">
    <property type="nucleotide sequence ID" value="NZ_AEIG01000014.1"/>
</dbReference>
<dbReference type="InterPro" id="IPR018490">
    <property type="entry name" value="cNMP-bd_dom_sf"/>
</dbReference>